<evidence type="ECO:0000313" key="17">
    <source>
        <dbReference type="Proteomes" id="UP000515514"/>
    </source>
</evidence>
<dbReference type="EC" id="2.7.9.2" evidence="5"/>
<dbReference type="InterPro" id="IPR013815">
    <property type="entry name" value="ATP_grasp_subdomain_1"/>
</dbReference>
<keyword evidence="10 16" id="KW-0418">Kinase</keyword>
<comment type="cofactor">
    <cofactor evidence="1">
        <name>Mg(2+)</name>
        <dbReference type="ChEBI" id="CHEBI:18420"/>
    </cofactor>
</comment>
<evidence type="ECO:0000256" key="6">
    <source>
        <dbReference type="ARBA" id="ARBA00021623"/>
    </source>
</evidence>
<comment type="pathway">
    <text evidence="3">Carbohydrate biosynthesis; gluconeogenesis.</text>
</comment>
<evidence type="ECO:0000256" key="11">
    <source>
        <dbReference type="ARBA" id="ARBA00022840"/>
    </source>
</evidence>
<name>A0A7G8PRF7_9FLAO</name>
<organism evidence="16 17">
    <name type="scientific">Constantimarinum furrinae</name>
    <dbReference type="NCBI Taxonomy" id="2562285"/>
    <lineage>
        <taxon>Bacteria</taxon>
        <taxon>Pseudomonadati</taxon>
        <taxon>Bacteroidota</taxon>
        <taxon>Flavobacteriia</taxon>
        <taxon>Flavobacteriales</taxon>
        <taxon>Flavobacteriaceae</taxon>
        <taxon>Altibacter/Constantimarinum group</taxon>
        <taxon>Constantimarinum</taxon>
    </lineage>
</organism>
<gene>
    <name evidence="16" type="ORF">ALE3EI_0336</name>
</gene>
<dbReference type="EMBL" id="CP052909">
    <property type="protein sequence ID" value="QNJ96923.1"/>
    <property type="molecule type" value="Genomic_DNA"/>
</dbReference>
<reference evidence="16 17" key="1">
    <citation type="submission" date="2020-04" db="EMBL/GenBank/DDBJ databases">
        <title>Genome sequence of Altibacter aquimarinus strain ALE3EI.</title>
        <authorList>
            <person name="Oh H.-M."/>
            <person name="Jang D."/>
        </authorList>
    </citation>
    <scope>NUCLEOTIDE SEQUENCE [LARGE SCALE GENOMIC DNA]</scope>
    <source>
        <strain evidence="16 17">ALE3EI</strain>
    </source>
</reference>
<dbReference type="InterPro" id="IPR002192">
    <property type="entry name" value="PPDK_AMP/ATP-bd"/>
</dbReference>
<evidence type="ECO:0000313" key="16">
    <source>
        <dbReference type="EMBL" id="QNJ96923.1"/>
    </source>
</evidence>
<keyword evidence="9" id="KW-0547">Nucleotide-binding</keyword>
<keyword evidence="8" id="KW-0479">Metal-binding</keyword>
<keyword evidence="16" id="KW-0670">Pyruvate</keyword>
<dbReference type="Gene3D" id="3.30.1490.20">
    <property type="entry name" value="ATP-grasp fold, A domain"/>
    <property type="match status" value="1"/>
</dbReference>
<evidence type="ECO:0000256" key="12">
    <source>
        <dbReference type="ARBA" id="ARBA00022842"/>
    </source>
</evidence>
<keyword evidence="11" id="KW-0067">ATP-binding</keyword>
<sequence length="974" mass="109663">MSLIFRPQQIVLLLILCLQISLLTGQELPVEQIKKQIEAYKDDPRGPYDRIRWFCKDGTLREPKDPCPENIGGGVQHASYKPAVKQLAEKHHIFFGLILANTERLDFWDEANNHSMLKQYQLGNYLQSIDDGWIQRKSQFYRGAVQSEDEQEWGVEFYEKYLPNNDRITKNYYLLRQSLRDVPHDGDSNLAQLMRSQSKVISDEFPKFMDIRIKIHGNPSIEDIQLVENFINKNEGKIPEKVNTDLQTLTKTMKEFYAPLNKDILLAQAKRIRSSSPIRKQILEFLEGYDDAAVPEMTVPALADILCTIRSSITIDTSGRDRLLLLDLSNSIEDVLLKKTQDWQPDSLLGLMEKIRHLSLAAAGTGLIELWEWEKIKPQLETHLGNTSLSIEDLNQFLQTSRGVVEWSAAMVKANYQDVVDRYTQFEPLAYGFIDDRVRSSVALYLGESVAELGKKISEISGTSNEVMNIKDQSNIRGLNPGYAKGELVVISGTSENIEVSSDKIYIFEKPPSDLKPVAGIMTVSEGNLVSHVQLLARNLGIPNAALSDDNLKALKKYNGDEVFMAVSPKGNVILKKADDMSPKERELFGTTQRSSNKIAVPVAQIRLDVNKVLNMREVNSKDSGMLCGPKAANLGELKAMFPENVVEGIIIPFGVFRNHMEQQMPGQGVSYWEFLNSVFVEAEAMRNEEVPENVIEDYQLSCLNSLKQAIENIELDTAFVNDLQTKFKNAFGSNMGTVPVFLRSDTNMEDLKEFTGAGLNLTLFNIVSSELIIEGIKKVWASPYTERSFKWRQKYLLNPENVFPSILIIPSVDVEYSGVMITKGINSGKESDLTVAFSRGAGGAVDGQIAETRLLTPDADVLLAPARESGYMRLPKSGGTSRYITTFDTPILNDRNIKTLRQIADKARKTLAEKTNDDYKGAWDIELGFENDKVWLFQIRPFVENKQAKSSDYLSSITPSIDTTKQISLQTKL</sequence>
<comment type="function">
    <text evidence="2">Catalyzes the phosphorylation of pyruvate to phosphoenolpyruvate.</text>
</comment>
<evidence type="ECO:0000256" key="7">
    <source>
        <dbReference type="ARBA" id="ARBA00022679"/>
    </source>
</evidence>
<keyword evidence="12" id="KW-0460">Magnesium</keyword>
<keyword evidence="17" id="KW-1185">Reference proteome</keyword>
<protein>
    <recommendedName>
        <fullName evidence="6">Phosphoenolpyruvate synthase</fullName>
        <ecNumber evidence="5">2.7.9.2</ecNumber>
    </recommendedName>
    <alternativeName>
        <fullName evidence="13">Pyruvate, water dikinase</fullName>
    </alternativeName>
</protein>
<dbReference type="Proteomes" id="UP000515514">
    <property type="component" value="Chromosome"/>
</dbReference>
<evidence type="ECO:0000256" key="13">
    <source>
        <dbReference type="ARBA" id="ARBA00033470"/>
    </source>
</evidence>
<dbReference type="KEGG" id="alti:ALE3EI_0336"/>
<comment type="catalytic activity">
    <reaction evidence="14">
        <text>pyruvate + ATP + H2O = phosphoenolpyruvate + AMP + phosphate + 2 H(+)</text>
        <dbReference type="Rhea" id="RHEA:11364"/>
        <dbReference type="ChEBI" id="CHEBI:15361"/>
        <dbReference type="ChEBI" id="CHEBI:15377"/>
        <dbReference type="ChEBI" id="CHEBI:15378"/>
        <dbReference type="ChEBI" id="CHEBI:30616"/>
        <dbReference type="ChEBI" id="CHEBI:43474"/>
        <dbReference type="ChEBI" id="CHEBI:58702"/>
        <dbReference type="ChEBI" id="CHEBI:456215"/>
        <dbReference type="EC" id="2.7.9.2"/>
    </reaction>
</comment>
<dbReference type="PANTHER" id="PTHR43030:SF1">
    <property type="entry name" value="PHOSPHOENOLPYRUVATE SYNTHASE"/>
    <property type="match status" value="1"/>
</dbReference>
<evidence type="ECO:0000259" key="15">
    <source>
        <dbReference type="Pfam" id="PF01326"/>
    </source>
</evidence>
<dbReference type="Gene3D" id="3.50.30.10">
    <property type="entry name" value="Phosphohistidine domain"/>
    <property type="match status" value="1"/>
</dbReference>
<dbReference type="Gene3D" id="3.30.470.20">
    <property type="entry name" value="ATP-grasp fold, B domain"/>
    <property type="match status" value="1"/>
</dbReference>
<dbReference type="InterPro" id="IPR006319">
    <property type="entry name" value="PEP_synth"/>
</dbReference>
<feature type="domain" description="Pyruvate phosphate dikinase AMP/ATP-binding" evidence="15">
    <location>
        <begin position="627"/>
        <end position="952"/>
    </location>
</feature>
<dbReference type="GO" id="GO:0008986">
    <property type="term" value="F:pyruvate, water dikinase activity"/>
    <property type="evidence" value="ECO:0007669"/>
    <property type="project" value="UniProtKB-EC"/>
</dbReference>
<evidence type="ECO:0000256" key="8">
    <source>
        <dbReference type="ARBA" id="ARBA00022723"/>
    </source>
</evidence>
<evidence type="ECO:0000256" key="4">
    <source>
        <dbReference type="ARBA" id="ARBA00007837"/>
    </source>
</evidence>
<evidence type="ECO:0000256" key="2">
    <source>
        <dbReference type="ARBA" id="ARBA00002988"/>
    </source>
</evidence>
<dbReference type="Pfam" id="PF01326">
    <property type="entry name" value="PPDK_N"/>
    <property type="match status" value="1"/>
</dbReference>
<accession>A0A7G8PRF7</accession>
<proteinExistence type="inferred from homology"/>
<evidence type="ECO:0000256" key="10">
    <source>
        <dbReference type="ARBA" id="ARBA00022777"/>
    </source>
</evidence>
<evidence type="ECO:0000256" key="5">
    <source>
        <dbReference type="ARBA" id="ARBA00011996"/>
    </source>
</evidence>
<evidence type="ECO:0000256" key="3">
    <source>
        <dbReference type="ARBA" id="ARBA00004742"/>
    </source>
</evidence>
<dbReference type="PANTHER" id="PTHR43030">
    <property type="entry name" value="PHOSPHOENOLPYRUVATE SYNTHASE"/>
    <property type="match status" value="1"/>
</dbReference>
<comment type="similarity">
    <text evidence="4">Belongs to the PEP-utilizing enzyme family.</text>
</comment>
<evidence type="ECO:0000256" key="1">
    <source>
        <dbReference type="ARBA" id="ARBA00001946"/>
    </source>
</evidence>
<dbReference type="SUPFAM" id="SSF56059">
    <property type="entry name" value="Glutathione synthetase ATP-binding domain-like"/>
    <property type="match status" value="1"/>
</dbReference>
<evidence type="ECO:0000256" key="9">
    <source>
        <dbReference type="ARBA" id="ARBA00022741"/>
    </source>
</evidence>
<keyword evidence="7" id="KW-0808">Transferase</keyword>
<dbReference type="GO" id="GO:0046872">
    <property type="term" value="F:metal ion binding"/>
    <property type="evidence" value="ECO:0007669"/>
    <property type="project" value="UniProtKB-KW"/>
</dbReference>
<dbReference type="AlphaFoldDB" id="A0A7G8PRF7"/>
<evidence type="ECO:0000256" key="14">
    <source>
        <dbReference type="ARBA" id="ARBA00047700"/>
    </source>
</evidence>
<dbReference type="GO" id="GO:0005524">
    <property type="term" value="F:ATP binding"/>
    <property type="evidence" value="ECO:0007669"/>
    <property type="project" value="UniProtKB-KW"/>
</dbReference>